<reference evidence="3" key="5">
    <citation type="submission" date="2018-04" db="UniProtKB">
        <authorList>
            <consortium name="EnsemblFungi"/>
        </authorList>
    </citation>
    <scope>IDENTIFICATION</scope>
    <source>
        <strain evidence="3">R3-111a-1</strain>
    </source>
</reference>
<name>J3NY56_GAET3</name>
<reference evidence="2" key="2">
    <citation type="submission" date="2010-07" db="EMBL/GenBank/DDBJ databases">
        <authorList>
            <consortium name="The Broad Institute Genome Sequencing Platform"/>
            <consortium name="Broad Institute Genome Sequencing Center for Infectious Disease"/>
            <person name="Ma L.-J."/>
            <person name="Dead R."/>
            <person name="Young S."/>
            <person name="Zeng Q."/>
            <person name="Koehrsen M."/>
            <person name="Alvarado L."/>
            <person name="Berlin A."/>
            <person name="Chapman S.B."/>
            <person name="Chen Z."/>
            <person name="Freedman E."/>
            <person name="Gellesch M."/>
            <person name="Goldberg J."/>
            <person name="Griggs A."/>
            <person name="Gujja S."/>
            <person name="Heilman E.R."/>
            <person name="Heiman D."/>
            <person name="Hepburn T."/>
            <person name="Howarth C."/>
            <person name="Jen D."/>
            <person name="Larson L."/>
            <person name="Mehta T."/>
            <person name="Neiman D."/>
            <person name="Pearson M."/>
            <person name="Roberts A."/>
            <person name="Saif S."/>
            <person name="Shea T."/>
            <person name="Shenoy N."/>
            <person name="Sisk P."/>
            <person name="Stolte C."/>
            <person name="Sykes S."/>
            <person name="Walk T."/>
            <person name="White J."/>
            <person name="Yandava C."/>
            <person name="Haas B."/>
            <person name="Nusbaum C."/>
            <person name="Birren B."/>
        </authorList>
    </citation>
    <scope>NUCLEOTIDE SEQUENCE</scope>
    <source>
        <strain evidence="2">R3-111a-1</strain>
    </source>
</reference>
<evidence type="ECO:0000313" key="2">
    <source>
        <dbReference type="EMBL" id="EJT76289.1"/>
    </source>
</evidence>
<organism evidence="2">
    <name type="scientific">Gaeumannomyces tritici (strain R3-111a-1)</name>
    <name type="common">Wheat and barley take-all root rot fungus</name>
    <name type="synonym">Gaeumannomyces graminis var. tritici</name>
    <dbReference type="NCBI Taxonomy" id="644352"/>
    <lineage>
        <taxon>Eukaryota</taxon>
        <taxon>Fungi</taxon>
        <taxon>Dikarya</taxon>
        <taxon>Ascomycota</taxon>
        <taxon>Pezizomycotina</taxon>
        <taxon>Sordariomycetes</taxon>
        <taxon>Sordariomycetidae</taxon>
        <taxon>Magnaporthales</taxon>
        <taxon>Magnaporthaceae</taxon>
        <taxon>Gaeumannomyces</taxon>
    </lineage>
</organism>
<proteinExistence type="predicted"/>
<dbReference type="GeneID" id="20346668"/>
<protein>
    <recommendedName>
        <fullName evidence="5">Protein kinase domain-containing protein</fullName>
    </recommendedName>
</protein>
<dbReference type="InterPro" id="IPR052396">
    <property type="entry name" value="Meiotic_Drive_Suppr_Kinase"/>
</dbReference>
<dbReference type="SUPFAM" id="SSF56112">
    <property type="entry name" value="Protein kinase-like (PK-like)"/>
    <property type="match status" value="1"/>
</dbReference>
<dbReference type="HOGENOM" id="CLU_544051_0_0_1"/>
<dbReference type="AlphaFoldDB" id="J3NY56"/>
<evidence type="ECO:0008006" key="5">
    <source>
        <dbReference type="Google" id="ProtNLM"/>
    </source>
</evidence>
<evidence type="ECO:0000313" key="4">
    <source>
        <dbReference type="Proteomes" id="UP000006039"/>
    </source>
</evidence>
<dbReference type="PANTHER" id="PTHR37171:SF1">
    <property type="entry name" value="SERINE_THREONINE-PROTEIN KINASE YRZF-RELATED"/>
    <property type="match status" value="1"/>
</dbReference>
<reference evidence="4" key="1">
    <citation type="submission" date="2010-07" db="EMBL/GenBank/DDBJ databases">
        <title>The genome sequence of Gaeumannomyces graminis var. tritici strain R3-111a-1.</title>
        <authorList>
            <consortium name="The Broad Institute Genome Sequencing Platform"/>
            <person name="Ma L.-J."/>
            <person name="Dead R."/>
            <person name="Young S."/>
            <person name="Zeng Q."/>
            <person name="Koehrsen M."/>
            <person name="Alvarado L."/>
            <person name="Berlin A."/>
            <person name="Chapman S.B."/>
            <person name="Chen Z."/>
            <person name="Freedman E."/>
            <person name="Gellesch M."/>
            <person name="Goldberg J."/>
            <person name="Griggs A."/>
            <person name="Gujja S."/>
            <person name="Heilman E.R."/>
            <person name="Heiman D."/>
            <person name="Hepburn T."/>
            <person name="Howarth C."/>
            <person name="Jen D."/>
            <person name="Larson L."/>
            <person name="Mehta T."/>
            <person name="Neiman D."/>
            <person name="Pearson M."/>
            <person name="Roberts A."/>
            <person name="Saif S."/>
            <person name="Shea T."/>
            <person name="Shenoy N."/>
            <person name="Sisk P."/>
            <person name="Stolte C."/>
            <person name="Sykes S."/>
            <person name="Walk T."/>
            <person name="White J."/>
            <person name="Yandava C."/>
            <person name="Haas B."/>
            <person name="Nusbaum C."/>
            <person name="Birren B."/>
        </authorList>
    </citation>
    <scope>NUCLEOTIDE SEQUENCE [LARGE SCALE GENOMIC DNA]</scope>
    <source>
        <strain evidence="4">R3-111a-1</strain>
    </source>
</reference>
<evidence type="ECO:0000313" key="3">
    <source>
        <dbReference type="EnsemblFungi" id="EJT76289"/>
    </source>
</evidence>
<reference evidence="2" key="3">
    <citation type="submission" date="2010-09" db="EMBL/GenBank/DDBJ databases">
        <title>Annotation of Gaeumannomyces graminis var. tritici R3-111a-1.</title>
        <authorList>
            <consortium name="The Broad Institute Genome Sequencing Platform"/>
            <person name="Ma L.-J."/>
            <person name="Dead R."/>
            <person name="Young S.K."/>
            <person name="Zeng Q."/>
            <person name="Gargeya S."/>
            <person name="Fitzgerald M."/>
            <person name="Haas B."/>
            <person name="Abouelleil A."/>
            <person name="Alvarado L."/>
            <person name="Arachchi H.M."/>
            <person name="Berlin A."/>
            <person name="Brown A."/>
            <person name="Chapman S.B."/>
            <person name="Chen Z."/>
            <person name="Dunbar C."/>
            <person name="Freedman E."/>
            <person name="Gearin G."/>
            <person name="Gellesch M."/>
            <person name="Goldberg J."/>
            <person name="Griggs A."/>
            <person name="Gujja S."/>
            <person name="Heiman D."/>
            <person name="Howarth C."/>
            <person name="Larson L."/>
            <person name="Lui A."/>
            <person name="MacDonald P.J.P."/>
            <person name="Mehta T."/>
            <person name="Montmayeur A."/>
            <person name="Murphy C."/>
            <person name="Neiman D."/>
            <person name="Pearson M."/>
            <person name="Priest M."/>
            <person name="Roberts A."/>
            <person name="Saif S."/>
            <person name="Shea T."/>
            <person name="Shenoy N."/>
            <person name="Sisk P."/>
            <person name="Stolte C."/>
            <person name="Sykes S."/>
            <person name="Yandava C."/>
            <person name="Wortman J."/>
            <person name="Nusbaum C."/>
            <person name="Birren B."/>
        </authorList>
    </citation>
    <scope>NUCLEOTIDE SEQUENCE</scope>
    <source>
        <strain evidence="2">R3-111a-1</strain>
    </source>
</reference>
<dbReference type="InterPro" id="IPR011009">
    <property type="entry name" value="Kinase-like_dom_sf"/>
</dbReference>
<feature type="region of interest" description="Disordered" evidence="1">
    <location>
        <begin position="1"/>
        <end position="25"/>
    </location>
</feature>
<dbReference type="eggNOG" id="ENOG502SY0D">
    <property type="taxonomic scope" value="Eukaryota"/>
</dbReference>
<accession>J3NY56</accession>
<dbReference type="EMBL" id="GL385397">
    <property type="protein sequence ID" value="EJT76289.1"/>
    <property type="molecule type" value="Genomic_DNA"/>
</dbReference>
<dbReference type="RefSeq" id="XP_009222289.1">
    <property type="nucleotide sequence ID" value="XM_009224025.1"/>
</dbReference>
<dbReference type="OrthoDB" id="2942798at2759"/>
<dbReference type="PANTHER" id="PTHR37171">
    <property type="entry name" value="SERINE/THREONINE-PROTEIN KINASE YRZF-RELATED"/>
    <property type="match status" value="1"/>
</dbReference>
<keyword evidence="4" id="KW-1185">Reference proteome</keyword>
<reference evidence="3" key="4">
    <citation type="journal article" date="2015" name="G3 (Bethesda)">
        <title>Genome sequences of three phytopathogenic species of the Magnaporthaceae family of fungi.</title>
        <authorList>
            <person name="Okagaki L.H."/>
            <person name="Nunes C.C."/>
            <person name="Sailsbery J."/>
            <person name="Clay B."/>
            <person name="Brown D."/>
            <person name="John T."/>
            <person name="Oh Y."/>
            <person name="Young N."/>
            <person name="Fitzgerald M."/>
            <person name="Haas B.J."/>
            <person name="Zeng Q."/>
            <person name="Young S."/>
            <person name="Adiconis X."/>
            <person name="Fan L."/>
            <person name="Levin J.Z."/>
            <person name="Mitchell T.K."/>
            <person name="Okubara P.A."/>
            <person name="Farman M.L."/>
            <person name="Kohn L.M."/>
            <person name="Birren B."/>
            <person name="Ma L.-J."/>
            <person name="Dean R.A."/>
        </authorList>
    </citation>
    <scope>NUCLEOTIDE SEQUENCE</scope>
    <source>
        <strain evidence="3">R3-111a-1</strain>
    </source>
</reference>
<evidence type="ECO:0000256" key="1">
    <source>
        <dbReference type="SAM" id="MobiDB-lite"/>
    </source>
</evidence>
<dbReference type="VEuPathDB" id="FungiDB:GGTG_06210"/>
<gene>
    <name evidence="3" type="primary">20346668</name>
    <name evidence="2" type="ORF">GGTG_06210</name>
</gene>
<dbReference type="Proteomes" id="UP000006039">
    <property type="component" value="Unassembled WGS sequence"/>
</dbReference>
<sequence length="501" mass="56610">MHPVPPSRPQPWQQPRTHADVDSNSKTTREADFNFRFGTRRVAARGKVCGHHPNVVFLRVLPSTLGRLSDCLSRFLPATWKDRFEARWPEWFLPDRIILKREKPGWKEEFDNEVGMYKLLAPLGGHVVPKLYGQIEYPSTDKVKRRALIISDIGGIPLGEPEVGSLPLGRVEEMLNDAFRAVADAGVDHCDAKLDNIHVVDDRIMLIDFDTSEPVTEDVDPEYCAYTAVNHVLRQYISQILQEAPTNPAHVTGYTSGTGRDWATRYPPITGTRLSVHTRNVLGTDGKEATVAGWEAMVPRFSDDQLRLNTLAQRPNRRPYRLGTGSDMALWFHTEVSNVVLAAWNGTPAVLQTSEAKAWTEQPCMEIADVTYSPVGGDRPPLVIGEYAHKYKCPQIFCFDGETLLLQFRANIPDQIQREDCRVDCWVIPRENAAGGCTLRQSLHNLLVQGFRRCQGYAAAPNLSVDRYTPQYREFFSGRPVFAHDNGALRYEHPQNGPIWR</sequence>
<dbReference type="EnsemblFungi" id="EJT76289">
    <property type="protein sequence ID" value="EJT76289"/>
    <property type="gene ID" value="GGTG_06210"/>
</dbReference>